<comment type="similarity">
    <text evidence="1">Belongs to the LysR transcriptional regulatory family.</text>
</comment>
<protein>
    <submittedName>
        <fullName evidence="6">LysR family transcriptional regulator</fullName>
    </submittedName>
</protein>
<evidence type="ECO:0000256" key="2">
    <source>
        <dbReference type="ARBA" id="ARBA00023015"/>
    </source>
</evidence>
<dbReference type="Gene3D" id="1.10.10.10">
    <property type="entry name" value="Winged helix-like DNA-binding domain superfamily/Winged helix DNA-binding domain"/>
    <property type="match status" value="1"/>
</dbReference>
<evidence type="ECO:0000256" key="1">
    <source>
        <dbReference type="ARBA" id="ARBA00009437"/>
    </source>
</evidence>
<keyword evidence="2" id="KW-0805">Transcription regulation</keyword>
<evidence type="ECO:0000313" key="6">
    <source>
        <dbReference type="EMBL" id="MDN5214802.1"/>
    </source>
</evidence>
<dbReference type="InterPro" id="IPR005119">
    <property type="entry name" value="LysR_subst-bd"/>
</dbReference>
<organism evidence="6 7">
    <name type="scientific">Agaribacillus aureus</name>
    <dbReference type="NCBI Taxonomy" id="3051825"/>
    <lineage>
        <taxon>Bacteria</taxon>
        <taxon>Pseudomonadati</taxon>
        <taxon>Bacteroidota</taxon>
        <taxon>Cytophagia</taxon>
        <taxon>Cytophagales</taxon>
        <taxon>Splendidivirgaceae</taxon>
        <taxon>Agaribacillus</taxon>
    </lineage>
</organism>
<dbReference type="InterPro" id="IPR036388">
    <property type="entry name" value="WH-like_DNA-bd_sf"/>
</dbReference>
<accession>A0ABT8LCV9</accession>
<dbReference type="PROSITE" id="PS50931">
    <property type="entry name" value="HTH_LYSR"/>
    <property type="match status" value="1"/>
</dbReference>
<keyword evidence="3" id="KW-0238">DNA-binding</keyword>
<gene>
    <name evidence="6" type="ORF">QQ020_22170</name>
</gene>
<dbReference type="Gene3D" id="3.40.190.10">
    <property type="entry name" value="Periplasmic binding protein-like II"/>
    <property type="match status" value="2"/>
</dbReference>
<dbReference type="RefSeq" id="WP_346760140.1">
    <property type="nucleotide sequence ID" value="NZ_JAUJEB010000005.1"/>
</dbReference>
<dbReference type="SUPFAM" id="SSF46785">
    <property type="entry name" value="Winged helix' DNA-binding domain"/>
    <property type="match status" value="1"/>
</dbReference>
<dbReference type="PANTHER" id="PTHR30346:SF0">
    <property type="entry name" value="HCA OPERON TRANSCRIPTIONAL ACTIVATOR HCAR"/>
    <property type="match status" value="1"/>
</dbReference>
<feature type="domain" description="HTH lysR-type" evidence="5">
    <location>
        <begin position="1"/>
        <end position="58"/>
    </location>
</feature>
<dbReference type="EMBL" id="JAUJEB010000005">
    <property type="protein sequence ID" value="MDN5214802.1"/>
    <property type="molecule type" value="Genomic_DNA"/>
</dbReference>
<keyword evidence="7" id="KW-1185">Reference proteome</keyword>
<dbReference type="Pfam" id="PF00126">
    <property type="entry name" value="HTH_1"/>
    <property type="match status" value="1"/>
</dbReference>
<evidence type="ECO:0000256" key="3">
    <source>
        <dbReference type="ARBA" id="ARBA00023125"/>
    </source>
</evidence>
<dbReference type="Pfam" id="PF03466">
    <property type="entry name" value="LysR_substrate"/>
    <property type="match status" value="1"/>
</dbReference>
<proteinExistence type="inferred from homology"/>
<dbReference type="SUPFAM" id="SSF53850">
    <property type="entry name" value="Periplasmic binding protein-like II"/>
    <property type="match status" value="1"/>
</dbReference>
<dbReference type="InterPro" id="IPR036390">
    <property type="entry name" value="WH_DNA-bd_sf"/>
</dbReference>
<dbReference type="Proteomes" id="UP001172083">
    <property type="component" value="Unassembled WGS sequence"/>
</dbReference>
<dbReference type="PRINTS" id="PR00039">
    <property type="entry name" value="HTHLYSR"/>
</dbReference>
<sequence length="294" mass="33267">MEIRHLKYFKTLAEELHFGRASERLFIAQPPLSRQIMQLEESLGVKLFHRNKRNVQLTEPGKYLLKEVDHLLNRLQHIREGVKLVNRGLAGQITIGYVGATMHSILPDVLLKMKNVYAQVNTVLLELSNEDQITGVRSGRIDVGLVRTPMQAKGVVIKEILREKFCLVLPKNFRLKTGDNGVLEALANESFIAFARECGPGLVDSPIKICNQAGFSPKVVHETTQINSILRLVEIGLGYAIVPSSVKRGYELKLQFIELEQFEETATLSLIYHKDNQKPAVLNFISLIENRFKD</sequence>
<keyword evidence="4" id="KW-0804">Transcription</keyword>
<comment type="caution">
    <text evidence="6">The sequence shown here is derived from an EMBL/GenBank/DDBJ whole genome shotgun (WGS) entry which is preliminary data.</text>
</comment>
<evidence type="ECO:0000256" key="4">
    <source>
        <dbReference type="ARBA" id="ARBA00023163"/>
    </source>
</evidence>
<reference evidence="6" key="1">
    <citation type="submission" date="2023-06" db="EMBL/GenBank/DDBJ databases">
        <title>Genomic of Agaribacillus aureum.</title>
        <authorList>
            <person name="Wang G."/>
        </authorList>
    </citation>
    <scope>NUCLEOTIDE SEQUENCE</scope>
    <source>
        <strain evidence="6">BMA12</strain>
    </source>
</reference>
<evidence type="ECO:0000313" key="7">
    <source>
        <dbReference type="Proteomes" id="UP001172083"/>
    </source>
</evidence>
<name>A0ABT8LCV9_9BACT</name>
<dbReference type="InterPro" id="IPR000847">
    <property type="entry name" value="LysR_HTH_N"/>
</dbReference>
<dbReference type="CDD" id="cd08414">
    <property type="entry name" value="PBP2_LTTR_aromatics_like"/>
    <property type="match status" value="1"/>
</dbReference>
<evidence type="ECO:0000259" key="5">
    <source>
        <dbReference type="PROSITE" id="PS50931"/>
    </source>
</evidence>
<dbReference type="PANTHER" id="PTHR30346">
    <property type="entry name" value="TRANSCRIPTIONAL DUAL REGULATOR HCAR-RELATED"/>
    <property type="match status" value="1"/>
</dbReference>